<dbReference type="InterPro" id="IPR029032">
    <property type="entry name" value="AhpD-like"/>
</dbReference>
<reference evidence="1" key="1">
    <citation type="journal article" date="2021" name="Nat. Commun.">
        <title>Genetic determinants of endophytism in the Arabidopsis root mycobiome.</title>
        <authorList>
            <person name="Mesny F."/>
            <person name="Miyauchi S."/>
            <person name="Thiergart T."/>
            <person name="Pickel B."/>
            <person name="Atanasova L."/>
            <person name="Karlsson M."/>
            <person name="Huettel B."/>
            <person name="Barry K.W."/>
            <person name="Haridas S."/>
            <person name="Chen C."/>
            <person name="Bauer D."/>
            <person name="Andreopoulos W."/>
            <person name="Pangilinan J."/>
            <person name="LaButti K."/>
            <person name="Riley R."/>
            <person name="Lipzen A."/>
            <person name="Clum A."/>
            <person name="Drula E."/>
            <person name="Henrissat B."/>
            <person name="Kohler A."/>
            <person name="Grigoriev I.V."/>
            <person name="Martin F.M."/>
            <person name="Hacquard S."/>
        </authorList>
    </citation>
    <scope>NUCLEOTIDE SEQUENCE</scope>
    <source>
        <strain evidence="1">MPI-CAGE-CH-0235</strain>
    </source>
</reference>
<dbReference type="PANTHER" id="PTHR34846:SF11">
    <property type="entry name" value="4-CARBOXYMUCONOLACTONE DECARBOXYLASE FAMILY PROTEIN (AFU_ORTHOLOGUE AFUA_6G11590)"/>
    <property type="match status" value="1"/>
</dbReference>
<dbReference type="OrthoDB" id="2567457at2759"/>
<comment type="caution">
    <text evidence="1">The sequence shown here is derived from an EMBL/GenBank/DDBJ whole genome shotgun (WGS) entry which is preliminary data.</text>
</comment>
<organism evidence="1 2">
    <name type="scientific">Stachybotrys elegans</name>
    <dbReference type="NCBI Taxonomy" id="80388"/>
    <lineage>
        <taxon>Eukaryota</taxon>
        <taxon>Fungi</taxon>
        <taxon>Dikarya</taxon>
        <taxon>Ascomycota</taxon>
        <taxon>Pezizomycotina</taxon>
        <taxon>Sordariomycetes</taxon>
        <taxon>Hypocreomycetidae</taxon>
        <taxon>Hypocreales</taxon>
        <taxon>Stachybotryaceae</taxon>
        <taxon>Stachybotrys</taxon>
    </lineage>
</organism>
<evidence type="ECO:0000313" key="2">
    <source>
        <dbReference type="Proteomes" id="UP000813444"/>
    </source>
</evidence>
<evidence type="ECO:0000313" key="1">
    <source>
        <dbReference type="EMBL" id="KAH7304049.1"/>
    </source>
</evidence>
<dbReference type="EMBL" id="JAGPNK010000026">
    <property type="protein sequence ID" value="KAH7304049.1"/>
    <property type="molecule type" value="Genomic_DNA"/>
</dbReference>
<dbReference type="SUPFAM" id="SSF69118">
    <property type="entry name" value="AhpD-like"/>
    <property type="match status" value="1"/>
</dbReference>
<dbReference type="Gene3D" id="1.20.1290.10">
    <property type="entry name" value="AhpD-like"/>
    <property type="match status" value="1"/>
</dbReference>
<accession>A0A8K0SH33</accession>
<protein>
    <submittedName>
        <fullName evidence="1">AhpD-like protein</fullName>
    </submittedName>
</protein>
<dbReference type="AlphaFoldDB" id="A0A8K0SH33"/>
<dbReference type="PANTHER" id="PTHR34846">
    <property type="entry name" value="4-CARBOXYMUCONOLACTONE DECARBOXYLASE FAMILY PROTEIN (AFU_ORTHOLOGUE AFUA_6G11590)"/>
    <property type="match status" value="1"/>
</dbReference>
<gene>
    <name evidence="1" type="ORF">B0I35DRAFT_445777</name>
</gene>
<name>A0A8K0SH33_9HYPO</name>
<proteinExistence type="predicted"/>
<dbReference type="Proteomes" id="UP000813444">
    <property type="component" value="Unassembled WGS sequence"/>
</dbReference>
<sequence length="189" mass="20783">MASRFPLMQAPDPEIHKMIASILTEIHNGPPAFPILQEDGDTMLGPYAAFSYTPEMAKAFFTMSKTCYSPEHIKPRNRGLAIMALCSVFHLPYIVYCHRIVGQKLGFSDQQIDDAMAGKEPQGLTSEESAAYRLGRVLSTDTGPISDAVFDDISSNMDKSQVVAVTNIVGGYLWIAKLVQVNGHDSRWG</sequence>
<keyword evidence="2" id="KW-1185">Reference proteome</keyword>